<dbReference type="PANTHER" id="PTHR28604:SF2">
    <property type="entry name" value="RIKEN CDNA 2610028H24 GENE"/>
    <property type="match status" value="1"/>
</dbReference>
<sequence length="295" mass="33069">MLYSLLFDQPFAWEFATMTDSDVADHMTQLKFKLLKKKLENEYENSDDFEPSVSTTRNRGGHDYTLQSALRRQKDLLQQLREQKLLEELSLPPELPKIQKKHFIPDHIYQTPPPSLPPAVSEQPRIIQQTLPQQPATIIQQIPQHPPLITQIPPPQLYPASHPGSIKEDMVEMMLMQNAQMHQIIMQNMMLKSLPLPASSPVNGYGIPMLHYGQQFSAPVLVRPEKSRPSTVHHHLYTPSGVPSQIGFSMWPSVMPPGLGTQLGGFPSDVHNVAIPVTATHSVQTSGLLGLPPSL</sequence>
<proteinExistence type="predicted"/>
<evidence type="ECO:0000313" key="3">
    <source>
        <dbReference type="RefSeq" id="XP_020645558.2"/>
    </source>
</evidence>
<organism evidence="2 3">
    <name type="scientific">Pogona vitticeps</name>
    <name type="common">central bearded dragon</name>
    <dbReference type="NCBI Taxonomy" id="103695"/>
    <lineage>
        <taxon>Eukaryota</taxon>
        <taxon>Metazoa</taxon>
        <taxon>Chordata</taxon>
        <taxon>Craniata</taxon>
        <taxon>Vertebrata</taxon>
        <taxon>Euteleostomi</taxon>
        <taxon>Lepidosauria</taxon>
        <taxon>Squamata</taxon>
        <taxon>Bifurcata</taxon>
        <taxon>Unidentata</taxon>
        <taxon>Episquamata</taxon>
        <taxon>Toxicofera</taxon>
        <taxon>Iguania</taxon>
        <taxon>Acrodonta</taxon>
        <taxon>Agamidae</taxon>
        <taxon>Amphibolurinae</taxon>
        <taxon>Pogona</taxon>
    </lineage>
</organism>
<dbReference type="CTD" id="101904609"/>
<reference evidence="2" key="1">
    <citation type="submission" date="2025-05" db="UniProtKB">
        <authorList>
            <consortium name="RefSeq"/>
        </authorList>
    </citation>
    <scope>NUCLEOTIDE SEQUENCE [LARGE SCALE GENOMIC DNA]</scope>
</reference>
<accession>A0A6J0TDE6</accession>
<dbReference type="AlphaFoldDB" id="A0A6J0TDE6"/>
<feature type="domain" description="DUF4587" evidence="1">
    <location>
        <begin position="163"/>
        <end position="236"/>
    </location>
</feature>
<dbReference type="Proteomes" id="UP001652642">
    <property type="component" value="Chromosome 1"/>
</dbReference>
<dbReference type="InterPro" id="IPR027904">
    <property type="entry name" value="DUF4587"/>
</dbReference>
<dbReference type="RefSeq" id="XP_020645558.2">
    <property type="nucleotide sequence ID" value="XM_020789899.2"/>
</dbReference>
<protein>
    <submittedName>
        <fullName evidence="3">Uncharacterized protein C21orf58 homolog isoform X1</fullName>
    </submittedName>
</protein>
<name>A0A6J0TDE6_9SAUR</name>
<evidence type="ECO:0000259" key="1">
    <source>
        <dbReference type="Pfam" id="PF15248"/>
    </source>
</evidence>
<dbReference type="GeneID" id="110077143"/>
<evidence type="ECO:0000313" key="2">
    <source>
        <dbReference type="Proteomes" id="UP001652642"/>
    </source>
</evidence>
<gene>
    <name evidence="3" type="primary">C1H21orf58</name>
</gene>
<dbReference type="PANTHER" id="PTHR28604">
    <property type="match status" value="1"/>
</dbReference>
<dbReference type="Pfam" id="PF15248">
    <property type="entry name" value="DUF4587"/>
    <property type="match status" value="1"/>
</dbReference>
<dbReference type="InterPro" id="IPR038915">
    <property type="entry name" value="PRR29-like"/>
</dbReference>
<keyword evidence="2" id="KW-1185">Reference proteome</keyword>
<reference evidence="3" key="2">
    <citation type="submission" date="2025-08" db="UniProtKB">
        <authorList>
            <consortium name="RefSeq"/>
        </authorList>
    </citation>
    <scope>IDENTIFICATION</scope>
</reference>